<dbReference type="EMBL" id="AFCJ01000754">
    <property type="protein sequence ID" value="EHC41311.1"/>
    <property type="molecule type" value="Genomic_DNA"/>
</dbReference>
<sequence>MMVIFVAHANVKNGKSLFIGDGAKFVINDGIFAGLAIFHHQCNFHRVPPECRRSRLRKS</sequence>
<comment type="caution">
    <text evidence="1">The sequence shown here is derived from an EMBL/GenBank/DDBJ whole genome shotgun (WGS) entry which is preliminary data.</text>
</comment>
<organism evidence="1 2">
    <name type="scientific">Salmonella enterica subsp. enterica serovar Alachua str. R6-377</name>
    <dbReference type="NCBI Taxonomy" id="913241"/>
    <lineage>
        <taxon>Bacteria</taxon>
        <taxon>Pseudomonadati</taxon>
        <taxon>Pseudomonadota</taxon>
        <taxon>Gammaproteobacteria</taxon>
        <taxon>Enterobacterales</taxon>
        <taxon>Enterobacteriaceae</taxon>
        <taxon>Salmonella</taxon>
    </lineage>
</organism>
<name>G5LMG7_SALET</name>
<proteinExistence type="predicted"/>
<accession>G5LMG7</accession>
<protein>
    <submittedName>
        <fullName evidence="1">Uncharacterized protein</fullName>
    </submittedName>
</protein>
<dbReference type="AlphaFoldDB" id="G5LMG7"/>
<reference evidence="1 2" key="1">
    <citation type="journal article" date="2011" name="BMC Genomics">
        <title>Genome sequencing reveals diversification of virulence factor content and possible host adaptation in distinct subpopulations of Salmonella enterica.</title>
        <authorList>
            <person name="den Bakker H.C."/>
            <person name="Moreno Switt A.I."/>
            <person name="Govoni G."/>
            <person name="Cummings C.A."/>
            <person name="Ranieri M.L."/>
            <person name="Degoricija L."/>
            <person name="Hoelzer K."/>
            <person name="Rodriguez-Rivera L.D."/>
            <person name="Brown S."/>
            <person name="Bolchacova E."/>
            <person name="Furtado M.R."/>
            <person name="Wiedmann M."/>
        </authorList>
    </citation>
    <scope>NUCLEOTIDE SEQUENCE [LARGE SCALE GENOMIC DNA]</scope>
    <source>
        <strain evidence="1 2">R6-377</strain>
    </source>
</reference>
<evidence type="ECO:0000313" key="1">
    <source>
        <dbReference type="EMBL" id="EHC41311.1"/>
    </source>
</evidence>
<gene>
    <name evidence="1" type="ORF">LTSEALA_1739</name>
</gene>
<dbReference type="Proteomes" id="UP000004642">
    <property type="component" value="Unassembled WGS sequence"/>
</dbReference>
<evidence type="ECO:0000313" key="2">
    <source>
        <dbReference type="Proteomes" id="UP000004642"/>
    </source>
</evidence>